<dbReference type="Pfam" id="PF00641">
    <property type="entry name" value="Zn_ribbon_RanBP"/>
    <property type="match status" value="2"/>
</dbReference>
<keyword evidence="6" id="KW-0479">Metal-binding</keyword>
<dbReference type="GeneTree" id="ENSGT00940000158045"/>
<dbReference type="HOGENOM" id="CLU_013907_0_0_1"/>
<dbReference type="InterPro" id="IPR041294">
    <property type="entry name" value="AnkUBD"/>
</dbReference>
<evidence type="ECO:0000256" key="6">
    <source>
        <dbReference type="ARBA" id="ARBA00022723"/>
    </source>
</evidence>
<name>F6YFG4_CIOIN</name>
<dbReference type="GO" id="GO:0005737">
    <property type="term" value="C:cytoplasm"/>
    <property type="evidence" value="ECO:0000318"/>
    <property type="project" value="GO_Central"/>
</dbReference>
<evidence type="ECO:0000256" key="8">
    <source>
        <dbReference type="ARBA" id="ARBA00022771"/>
    </source>
</evidence>
<dbReference type="GO" id="GO:0071947">
    <property type="term" value="P:protein deubiquitination involved in ubiquitin-dependent protein catabolic process"/>
    <property type="evidence" value="ECO:0000318"/>
    <property type="project" value="GO_Central"/>
</dbReference>
<dbReference type="InParanoid" id="F6YFG4"/>
<feature type="domain" description="RanBP2-type" evidence="15">
    <location>
        <begin position="4"/>
        <end position="33"/>
    </location>
</feature>
<dbReference type="Pfam" id="PF02338">
    <property type="entry name" value="OTU"/>
    <property type="match status" value="1"/>
</dbReference>
<evidence type="ECO:0000313" key="17">
    <source>
        <dbReference type="Ensembl" id="ENSCINP00000024266.2"/>
    </source>
</evidence>
<feature type="region of interest" description="Disordered" evidence="14">
    <location>
        <begin position="71"/>
        <end position="109"/>
    </location>
</feature>
<dbReference type="GO" id="GO:0016055">
    <property type="term" value="P:Wnt signaling pathway"/>
    <property type="evidence" value="ECO:0007669"/>
    <property type="project" value="UniProtKB-KW"/>
</dbReference>
<feature type="region of interest" description="Disordered" evidence="14">
    <location>
        <begin position="145"/>
        <end position="171"/>
    </location>
</feature>
<dbReference type="Gene3D" id="1.25.40.560">
    <property type="match status" value="1"/>
</dbReference>
<dbReference type="CDD" id="cd22767">
    <property type="entry name" value="OTU_ZRANB1"/>
    <property type="match status" value="1"/>
</dbReference>
<dbReference type="InterPro" id="IPR049768">
    <property type="entry name" value="ZRANB1_OTU"/>
</dbReference>
<evidence type="ECO:0000256" key="14">
    <source>
        <dbReference type="SAM" id="MobiDB-lite"/>
    </source>
</evidence>
<dbReference type="GO" id="GO:0007010">
    <property type="term" value="P:cytoskeleton organization"/>
    <property type="evidence" value="ECO:0000318"/>
    <property type="project" value="GO_Central"/>
</dbReference>
<feature type="domain" description="OTU" evidence="16">
    <location>
        <begin position="419"/>
        <end position="577"/>
    </location>
</feature>
<comment type="catalytic activity">
    <reaction evidence="1">
        <text>Thiol-dependent hydrolysis of ester, thioester, amide, peptide and isopeptide bonds formed by the C-terminal Gly of ubiquitin (a 76-residue protein attached to proteins as an intracellular targeting signal).</text>
        <dbReference type="EC" id="3.4.19.12"/>
    </reaction>
</comment>
<dbReference type="SUPFAM" id="SSF90209">
    <property type="entry name" value="Ran binding protein zinc finger-like"/>
    <property type="match status" value="2"/>
</dbReference>
<comment type="similarity">
    <text evidence="2">Belongs to the peptidase C64 family.</text>
</comment>
<dbReference type="Gene3D" id="2.30.30.380">
    <property type="entry name" value="Zn-finger domain of Sec23/24"/>
    <property type="match status" value="1"/>
</dbReference>
<dbReference type="STRING" id="7719.ENSCINP00000024266"/>
<evidence type="ECO:0000256" key="12">
    <source>
        <dbReference type="ARBA" id="ARBA00022833"/>
    </source>
</evidence>
<evidence type="ECO:0000256" key="4">
    <source>
        <dbReference type="ARBA" id="ARBA00022670"/>
    </source>
</evidence>
<dbReference type="FunCoup" id="F6YFG4">
    <property type="interactions" value="8"/>
</dbReference>
<feature type="domain" description="RanBP2-type" evidence="15">
    <location>
        <begin position="175"/>
        <end position="204"/>
    </location>
</feature>
<keyword evidence="9" id="KW-0833">Ubl conjugation pathway</keyword>
<evidence type="ECO:0000256" key="1">
    <source>
        <dbReference type="ARBA" id="ARBA00000707"/>
    </source>
</evidence>
<reference evidence="17" key="4">
    <citation type="submission" date="2025-09" db="UniProtKB">
        <authorList>
            <consortium name="Ensembl"/>
        </authorList>
    </citation>
    <scope>IDENTIFICATION</scope>
</reference>
<dbReference type="AlphaFoldDB" id="F6YFG4"/>
<dbReference type="InterPro" id="IPR051346">
    <property type="entry name" value="OTU_Deubiquitinase"/>
</dbReference>
<dbReference type="Proteomes" id="UP000008144">
    <property type="component" value="Chromosome 8"/>
</dbReference>
<dbReference type="GO" id="GO:0030177">
    <property type="term" value="P:positive regulation of Wnt signaling pathway"/>
    <property type="evidence" value="ECO:0000318"/>
    <property type="project" value="GO_Central"/>
</dbReference>
<evidence type="ECO:0000259" key="16">
    <source>
        <dbReference type="PROSITE" id="PS50802"/>
    </source>
</evidence>
<keyword evidence="5" id="KW-0879">Wnt signaling pathway</keyword>
<evidence type="ECO:0000256" key="3">
    <source>
        <dbReference type="ARBA" id="ARBA00012759"/>
    </source>
</evidence>
<dbReference type="GO" id="GO:0004843">
    <property type="term" value="F:cysteine-type deubiquitinase activity"/>
    <property type="evidence" value="ECO:0000318"/>
    <property type="project" value="GO_Central"/>
</dbReference>
<accession>F6YFG4</accession>
<keyword evidence="4" id="KW-0645">Protease</keyword>
<dbReference type="GO" id="GO:0016477">
    <property type="term" value="P:cell migration"/>
    <property type="evidence" value="ECO:0000318"/>
    <property type="project" value="GO_Central"/>
</dbReference>
<dbReference type="EC" id="3.4.19.12" evidence="3"/>
<organism evidence="17 18">
    <name type="scientific">Ciona intestinalis</name>
    <name type="common">Transparent sea squirt</name>
    <name type="synonym">Ascidia intestinalis</name>
    <dbReference type="NCBI Taxonomy" id="7719"/>
    <lineage>
        <taxon>Eukaryota</taxon>
        <taxon>Metazoa</taxon>
        <taxon>Chordata</taxon>
        <taxon>Tunicata</taxon>
        <taxon>Ascidiacea</taxon>
        <taxon>Phlebobranchia</taxon>
        <taxon>Cionidae</taxon>
        <taxon>Ciona</taxon>
    </lineage>
</organism>
<evidence type="ECO:0000256" key="13">
    <source>
        <dbReference type="PROSITE-ProRule" id="PRU00322"/>
    </source>
</evidence>
<evidence type="ECO:0000256" key="9">
    <source>
        <dbReference type="ARBA" id="ARBA00022786"/>
    </source>
</evidence>
<protein>
    <recommendedName>
        <fullName evidence="3">ubiquitinyl hydrolase 1</fullName>
        <ecNumber evidence="3">3.4.19.12</ecNumber>
    </recommendedName>
</protein>
<dbReference type="PROSITE" id="PS50802">
    <property type="entry name" value="OTU"/>
    <property type="match status" value="1"/>
</dbReference>
<evidence type="ECO:0000256" key="11">
    <source>
        <dbReference type="ARBA" id="ARBA00022807"/>
    </source>
</evidence>
<dbReference type="PANTHER" id="PTHR13367">
    <property type="entry name" value="UBIQUITIN THIOESTERASE"/>
    <property type="match status" value="1"/>
</dbReference>
<dbReference type="GO" id="GO:0005634">
    <property type="term" value="C:nucleus"/>
    <property type="evidence" value="ECO:0000318"/>
    <property type="project" value="GO_Central"/>
</dbReference>
<dbReference type="PROSITE" id="PS01358">
    <property type="entry name" value="ZF_RANBP2_1"/>
    <property type="match status" value="3"/>
</dbReference>
<evidence type="ECO:0000313" key="18">
    <source>
        <dbReference type="Proteomes" id="UP000008144"/>
    </source>
</evidence>
<feature type="domain" description="RanBP2-type" evidence="15">
    <location>
        <begin position="120"/>
        <end position="149"/>
    </location>
</feature>
<dbReference type="GO" id="GO:0008270">
    <property type="term" value="F:zinc ion binding"/>
    <property type="evidence" value="ECO:0007669"/>
    <property type="project" value="UniProtKB-KW"/>
</dbReference>
<keyword evidence="12" id="KW-0862">Zinc</keyword>
<dbReference type="Pfam" id="PF18418">
    <property type="entry name" value="AnkUBD"/>
    <property type="match status" value="1"/>
</dbReference>
<feature type="compositionally biased region" description="Polar residues" evidence="14">
    <location>
        <begin position="161"/>
        <end position="171"/>
    </location>
</feature>
<keyword evidence="18" id="KW-1185">Reference proteome</keyword>
<evidence type="ECO:0000256" key="7">
    <source>
        <dbReference type="ARBA" id="ARBA00022737"/>
    </source>
</evidence>
<keyword evidence="7" id="KW-0677">Repeat</keyword>
<dbReference type="PANTHER" id="PTHR13367:SF28">
    <property type="entry name" value="UBIQUITIN THIOESTERASE ZRANB1"/>
    <property type="match status" value="1"/>
</dbReference>
<keyword evidence="8 13" id="KW-0863">Zinc-finger</keyword>
<dbReference type="InterPro" id="IPR001876">
    <property type="entry name" value="Znf_RanBP2"/>
</dbReference>
<evidence type="ECO:0000259" key="15">
    <source>
        <dbReference type="PROSITE" id="PS50199"/>
    </source>
</evidence>
<feature type="compositionally biased region" description="Basic and acidic residues" evidence="14">
    <location>
        <begin position="100"/>
        <end position="109"/>
    </location>
</feature>
<evidence type="ECO:0000256" key="2">
    <source>
        <dbReference type="ARBA" id="ARBA00005865"/>
    </source>
</evidence>
<feature type="compositionally biased region" description="Basic and acidic residues" evidence="14">
    <location>
        <begin position="82"/>
        <end position="92"/>
    </location>
</feature>
<keyword evidence="11" id="KW-0788">Thiol protease</keyword>
<dbReference type="Ensembl" id="ENSCINT00000024512.2">
    <property type="protein sequence ID" value="ENSCINP00000024266.2"/>
    <property type="gene ID" value="ENSCING00000013158.2"/>
</dbReference>
<sequence length="687" mass="77763">MSKTEKRWSCPSCTYDNYSASSKCSVCLFPRVPEVIRPPPPNQDAGLLIESFSDFSDTKDNEHQLIICPSDALRKPGKHKSNSTEDVKKEETGSSSELAKFVEEESSKKRNDINVNTDLAEQPWFCGACTFINSPQHTLCSKCRTSKDSTSPSGASAKGATASNSEAATEDNNTKNRKWTCAVCTYINWCSSKMCVMCQNPQPLSNARIRGTACGGNLSRSMSSSHLPSSRLEILDNRSMKTRSRNQNWLFLKACIGVVEENAEAVDAYLANGGNIARTLTLDEVNLLNRPSAFDVGHTLVHLAIRFQRHGILALLLNPEIAPRGFKRNPAHLSPQIADLIRREIMASLRTRKGDFHCRFLSEFTTFQLPIEICDLPPTIQKLLFNELLDQNVQKELEEECAINWSPSLMHTGDCNSRLYALWNRSAGDCLLDSVLQATWGVFDRDNVLRSAMSESLQDCATSFFRRWREWEQYQAQLLGFTFTERQCLQDWAFINSLAQQPGAALEHCHIFVLAHILRRPIIVYGIKYLKSYRGDTLGFAKFQGVYLPFLWDQVFCYTSPIALGYTRGHFTALVTMENDSKDICAGAQHRNQTYNTIKHLPLVDSDGKVLPIHFTLRGQGVSEDQRKEILKEWLDCHVTDEGWLVARQRLGKRPPSVTRLLDEWLDHYRHMSFRRLGEEGHSDAED</sequence>
<dbReference type="SMART" id="SM00547">
    <property type="entry name" value="ZnF_RBZ"/>
    <property type="match status" value="3"/>
</dbReference>
<dbReference type="GO" id="GO:0070530">
    <property type="term" value="F:K63-linked polyubiquitin modification-dependent protein binding"/>
    <property type="evidence" value="ECO:0000318"/>
    <property type="project" value="GO_Central"/>
</dbReference>
<dbReference type="OMA" id="TYQNWPT"/>
<dbReference type="EMBL" id="EAAA01002729">
    <property type="status" value="NOT_ANNOTATED_CDS"/>
    <property type="molecule type" value="Genomic_DNA"/>
</dbReference>
<reference evidence="18" key="1">
    <citation type="journal article" date="2002" name="Science">
        <title>The draft genome of Ciona intestinalis: insights into chordate and vertebrate origins.</title>
        <authorList>
            <person name="Dehal P."/>
            <person name="Satou Y."/>
            <person name="Campbell R.K."/>
            <person name="Chapman J."/>
            <person name="Degnan B."/>
            <person name="De Tomaso A."/>
            <person name="Davidson B."/>
            <person name="Di Gregorio A."/>
            <person name="Gelpke M."/>
            <person name="Goodstein D.M."/>
            <person name="Harafuji N."/>
            <person name="Hastings K.E."/>
            <person name="Ho I."/>
            <person name="Hotta K."/>
            <person name="Huang W."/>
            <person name="Kawashima T."/>
            <person name="Lemaire P."/>
            <person name="Martinez D."/>
            <person name="Meinertzhagen I.A."/>
            <person name="Necula S."/>
            <person name="Nonaka M."/>
            <person name="Putnam N."/>
            <person name="Rash S."/>
            <person name="Saiga H."/>
            <person name="Satake M."/>
            <person name="Terry A."/>
            <person name="Yamada L."/>
            <person name="Wang H.G."/>
            <person name="Awazu S."/>
            <person name="Azumi K."/>
            <person name="Boore J."/>
            <person name="Branno M."/>
            <person name="Chin-Bow S."/>
            <person name="DeSantis R."/>
            <person name="Doyle S."/>
            <person name="Francino P."/>
            <person name="Keys D.N."/>
            <person name="Haga S."/>
            <person name="Hayashi H."/>
            <person name="Hino K."/>
            <person name="Imai K.S."/>
            <person name="Inaba K."/>
            <person name="Kano S."/>
            <person name="Kobayashi K."/>
            <person name="Kobayashi M."/>
            <person name="Lee B.I."/>
            <person name="Makabe K.W."/>
            <person name="Manohar C."/>
            <person name="Matassi G."/>
            <person name="Medina M."/>
            <person name="Mochizuki Y."/>
            <person name="Mount S."/>
            <person name="Morishita T."/>
            <person name="Miura S."/>
            <person name="Nakayama A."/>
            <person name="Nishizaka S."/>
            <person name="Nomoto H."/>
            <person name="Ohta F."/>
            <person name="Oishi K."/>
            <person name="Rigoutsos I."/>
            <person name="Sano M."/>
            <person name="Sasaki A."/>
            <person name="Sasakura Y."/>
            <person name="Shoguchi E."/>
            <person name="Shin-i T."/>
            <person name="Spagnuolo A."/>
            <person name="Stainier D."/>
            <person name="Suzuki M.M."/>
            <person name="Tassy O."/>
            <person name="Takatori N."/>
            <person name="Tokuoka M."/>
            <person name="Yagi K."/>
            <person name="Yoshizaki F."/>
            <person name="Wada S."/>
            <person name="Zhang C."/>
            <person name="Hyatt P.D."/>
            <person name="Larimer F."/>
            <person name="Detter C."/>
            <person name="Doggett N."/>
            <person name="Glavina T."/>
            <person name="Hawkins T."/>
            <person name="Richardson P."/>
            <person name="Lucas S."/>
            <person name="Kohara Y."/>
            <person name="Levine M."/>
            <person name="Satoh N."/>
            <person name="Rokhsar D.S."/>
        </authorList>
    </citation>
    <scope>NUCLEOTIDE SEQUENCE [LARGE SCALE GENOMIC DNA]</scope>
</reference>
<dbReference type="Gene3D" id="4.10.1060.10">
    <property type="entry name" value="Zinc finger, RanBP2-type"/>
    <property type="match status" value="2"/>
</dbReference>
<evidence type="ECO:0000256" key="5">
    <source>
        <dbReference type="ARBA" id="ARBA00022687"/>
    </source>
</evidence>
<evidence type="ECO:0000256" key="10">
    <source>
        <dbReference type="ARBA" id="ARBA00022801"/>
    </source>
</evidence>
<reference evidence="17" key="3">
    <citation type="submission" date="2025-08" db="UniProtKB">
        <authorList>
            <consortium name="Ensembl"/>
        </authorList>
    </citation>
    <scope>IDENTIFICATION</scope>
</reference>
<dbReference type="PROSITE" id="PS50199">
    <property type="entry name" value="ZF_RANBP2_2"/>
    <property type="match status" value="3"/>
</dbReference>
<dbReference type="InterPro" id="IPR036443">
    <property type="entry name" value="Znf_RanBP2_sf"/>
</dbReference>
<proteinExistence type="inferred from homology"/>
<keyword evidence="10" id="KW-0378">Hydrolase</keyword>
<reference evidence="17" key="2">
    <citation type="journal article" date="2008" name="Genome Biol.">
        <title>Improved genome assembly and evidence-based global gene model set for the chordate Ciona intestinalis: new insight into intron and operon populations.</title>
        <authorList>
            <person name="Satou Y."/>
            <person name="Mineta K."/>
            <person name="Ogasawara M."/>
            <person name="Sasakura Y."/>
            <person name="Shoguchi E."/>
            <person name="Ueno K."/>
            <person name="Yamada L."/>
            <person name="Matsumoto J."/>
            <person name="Wasserscheid J."/>
            <person name="Dewar K."/>
            <person name="Wiley G.B."/>
            <person name="Macmil S.L."/>
            <person name="Roe B.A."/>
            <person name="Zeller R.W."/>
            <person name="Hastings K.E."/>
            <person name="Lemaire P."/>
            <person name="Lindquist E."/>
            <person name="Endo T."/>
            <person name="Hotta K."/>
            <person name="Inaba K."/>
        </authorList>
    </citation>
    <scope>NUCLEOTIDE SEQUENCE [LARGE SCALE GENOMIC DNA]</scope>
    <source>
        <strain evidence="17">wild type</strain>
    </source>
</reference>
<dbReference type="InterPro" id="IPR003323">
    <property type="entry name" value="OTU_dom"/>
</dbReference>